<evidence type="ECO:0000256" key="9">
    <source>
        <dbReference type="SAM" id="MobiDB-lite"/>
    </source>
</evidence>
<evidence type="ECO:0000256" key="2">
    <source>
        <dbReference type="ARBA" id="ARBA00022606"/>
    </source>
</evidence>
<dbReference type="OrthoDB" id="194358at2759"/>
<reference evidence="11" key="1">
    <citation type="submission" date="2017-05" db="UniProtKB">
        <authorList>
            <consortium name="EnsemblMetazoa"/>
        </authorList>
    </citation>
    <scope>IDENTIFICATION</scope>
</reference>
<evidence type="ECO:0000256" key="8">
    <source>
        <dbReference type="PROSITE-ProRule" id="PRU00023"/>
    </source>
</evidence>
<dbReference type="InterPro" id="IPR052076">
    <property type="entry name" value="TRP_cation_channel"/>
</dbReference>
<dbReference type="PANTHER" id="PTHR47143">
    <property type="entry name" value="TRANSIENT RECEPTOR POTENTIAL CATION CHANNEL PROTEIN PAINLESS"/>
    <property type="match status" value="1"/>
</dbReference>
<evidence type="ECO:0000256" key="4">
    <source>
        <dbReference type="ARBA" id="ARBA00023043"/>
    </source>
</evidence>
<dbReference type="Pfam" id="PF12796">
    <property type="entry name" value="Ank_2"/>
    <property type="match status" value="1"/>
</dbReference>
<feature type="repeat" description="ANK" evidence="8">
    <location>
        <begin position="291"/>
        <end position="323"/>
    </location>
</feature>
<evidence type="ECO:0000256" key="6">
    <source>
        <dbReference type="ARBA" id="ARBA00023180"/>
    </source>
</evidence>
<feature type="transmembrane region" description="Helical" evidence="10">
    <location>
        <begin position="666"/>
        <end position="687"/>
    </location>
</feature>
<sequence>MATSADSVAIEMQPKALDDASSSKDSHNNDAVSDIDDKTVNSSNSPLQIACFDGRHKDVDTILSSCPGEQDKRKMLDAIDHDNGYTPLHTACEKEHTEVVKVLIKHGANPDICSHKDPLYQRLKEGSEDIEIILDDSDKSKVEYYKNTKDIIESLLADEVPVYNLKCIDQSSKISYNMSSQFFVGSTPIHVAAKNGSVKVLKVLLSNDLTQSQIKCDINCTDTYKRTALYIASKEGHAPVVKLLLEHGADIDNFADAYSRTALHIACEVGHVQVVELLLEYTTKINLSDDFKRTALHIASDKGYAREVELLLEHGADIRLNDDDEHTAIYIACEKGHAQIVELLLQRGADIKPIDVTYNKEMLYARLLHIACKNGHAKVVELLLMFGADITNCDENGLNPLDTAVEEGKLDVAMAIVNSTKWKDALRSIVMNRSRDERRNRIMKLLCYNKTEPEFTTPMRRIINKMPDVAKIIFDRCCKTEASPDHPDYKITFNFEFLEDFDLDVNHESTKWPPQFDYSSQNHCLNILANSRSADLLKHPLARTLLNLKWNKYGKIFYYTNLMIYFIFVILLTSFALSLRSPNSSICGTTAIVLIHGSGRLEKLPKFGIYVVMFIEIFKNFMKHTPFITPWRTIVKTIIMTMGEYEMDSLLQQNNQQDSSDIQYPVVAFSLLIVFVVLMPILFLNLLTSLAVGDTQKIRTSADTYRLILRVEFILPMEEFLKKIVAKYIVIKQEQTMYPNKSGVLKQLIGYIFESKTEGTEPPPATIADVNTQIKPLSGEMKDLRTSVSQEVKKLHSSVSQEVKELRSSVSQEVKELRSSVDHLLAIVESLVYKAKSGLLSLIRSPSQYYPNGRAGHSTVVIKDSLFLWGGYQEQIPSIHDSTEKRRITSIIDIFNLHSGQWSQKPTKGSPPLGVSGYACTPIDEQIYFFGGDCGHDNCYHNNVSLLDTLTLHWSEVFPTAVKEDEGIPTRKAACGIIHIIYNGEDALFVFGGYGICPSNPKPHTDYAVDSTNGLFRNNEQHIFIIKSGRWVNPDSTGQKPPPLNTLTMTKISYNKAVVFGGRINNEVTSDIYISTINDTIVEWVKLSDPLTLVDWPVGRRSHSSCCFSTGDQSYVLVMGGEDEDNDHINDCWILSTRDWIWKKVSLPDENIALRSFHAISSFYIGPNCMWLVITGGLIKDFICGPASALTIAITHSDKGDWVAEVILQGDESTSHYRERLTEQLMKVRTDFATEMLRRQNSSPKLSVGTQTLENSSISTENISINASNQLDDPVDTATQSTQSCDCVCIITDQINMPAHADQHEELVMGDMANFLNFR</sequence>
<dbReference type="PRINTS" id="PR01415">
    <property type="entry name" value="ANKYRIN"/>
</dbReference>
<evidence type="ECO:0000256" key="7">
    <source>
        <dbReference type="ARBA" id="ARBA00023303"/>
    </source>
</evidence>
<keyword evidence="4 8" id="KW-0040">ANK repeat</keyword>
<evidence type="ECO:0000313" key="11">
    <source>
        <dbReference type="EnsemblMetazoa" id="Aqu2.1.41821_001"/>
    </source>
</evidence>
<accession>A0A1X7VN49</accession>
<feature type="repeat" description="ANK" evidence="8">
    <location>
        <begin position="224"/>
        <end position="256"/>
    </location>
</feature>
<feature type="compositionally biased region" description="Basic and acidic residues" evidence="9">
    <location>
        <begin position="16"/>
        <end position="28"/>
    </location>
</feature>
<dbReference type="PANTHER" id="PTHR47143:SF1">
    <property type="entry name" value="ION_TRANS DOMAIN-CONTAINING PROTEIN"/>
    <property type="match status" value="1"/>
</dbReference>
<dbReference type="EnsemblMetazoa" id="Aqu2.1.41821_001">
    <property type="protein sequence ID" value="Aqu2.1.41821_001"/>
    <property type="gene ID" value="Aqu2.1.41821"/>
</dbReference>
<dbReference type="Pfam" id="PF13857">
    <property type="entry name" value="Ank_5"/>
    <property type="match status" value="2"/>
</dbReference>
<dbReference type="InterPro" id="IPR036770">
    <property type="entry name" value="Ankyrin_rpt-contain_sf"/>
</dbReference>
<dbReference type="InterPro" id="IPR002110">
    <property type="entry name" value="Ankyrin_rpt"/>
</dbReference>
<dbReference type="InterPro" id="IPR015915">
    <property type="entry name" value="Kelch-typ_b-propeller"/>
</dbReference>
<evidence type="ECO:0000256" key="3">
    <source>
        <dbReference type="ARBA" id="ARBA00022737"/>
    </source>
</evidence>
<dbReference type="eggNOG" id="KOG0379">
    <property type="taxonomic scope" value="Eukaryota"/>
</dbReference>
<dbReference type="PROSITE" id="PS50297">
    <property type="entry name" value="ANK_REP_REGION"/>
    <property type="match status" value="7"/>
</dbReference>
<dbReference type="GO" id="GO:1902495">
    <property type="term" value="C:transmembrane transporter complex"/>
    <property type="evidence" value="ECO:0007669"/>
    <property type="project" value="TreeGrafter"/>
</dbReference>
<feature type="region of interest" description="Disordered" evidence="9">
    <location>
        <begin position="1"/>
        <end position="41"/>
    </location>
</feature>
<keyword evidence="1" id="KW-0813">Transport</keyword>
<feature type="repeat" description="ANK" evidence="8">
    <location>
        <begin position="258"/>
        <end position="290"/>
    </location>
</feature>
<keyword evidence="2" id="KW-0716">Sensory transduction</keyword>
<evidence type="ECO:0000256" key="1">
    <source>
        <dbReference type="ARBA" id="ARBA00022448"/>
    </source>
</evidence>
<dbReference type="InParanoid" id="A0A1X7VN49"/>
<dbReference type="Pfam" id="PF24681">
    <property type="entry name" value="Kelch_KLHDC2_KLHL20_DRC7"/>
    <property type="match status" value="1"/>
</dbReference>
<dbReference type="Gene3D" id="1.25.40.20">
    <property type="entry name" value="Ankyrin repeat-containing domain"/>
    <property type="match status" value="3"/>
</dbReference>
<feature type="transmembrane region" description="Helical" evidence="10">
    <location>
        <begin position="556"/>
        <end position="577"/>
    </location>
</feature>
<dbReference type="Pfam" id="PF00023">
    <property type="entry name" value="Ank"/>
    <property type="match status" value="1"/>
</dbReference>
<dbReference type="SUPFAM" id="SSF117281">
    <property type="entry name" value="Kelch motif"/>
    <property type="match status" value="1"/>
</dbReference>
<keyword evidence="3" id="KW-0677">Repeat</keyword>
<evidence type="ECO:0000256" key="5">
    <source>
        <dbReference type="ARBA" id="ARBA00023065"/>
    </source>
</evidence>
<dbReference type="GO" id="GO:0022857">
    <property type="term" value="F:transmembrane transporter activity"/>
    <property type="evidence" value="ECO:0007669"/>
    <property type="project" value="TreeGrafter"/>
</dbReference>
<keyword evidence="6" id="KW-0325">Glycoprotein</keyword>
<feature type="repeat" description="ANK" evidence="8">
    <location>
        <begin position="184"/>
        <end position="207"/>
    </location>
</feature>
<evidence type="ECO:0000256" key="10">
    <source>
        <dbReference type="SAM" id="Phobius"/>
    </source>
</evidence>
<dbReference type="GO" id="GO:0034220">
    <property type="term" value="P:monoatomic ion transmembrane transport"/>
    <property type="evidence" value="ECO:0007669"/>
    <property type="project" value="UniProtKB-KW"/>
</dbReference>
<dbReference type="PROSITE" id="PS50088">
    <property type="entry name" value="ANK_REPEAT"/>
    <property type="match status" value="7"/>
</dbReference>
<organism evidence="11">
    <name type="scientific">Amphimedon queenslandica</name>
    <name type="common">Sponge</name>
    <dbReference type="NCBI Taxonomy" id="400682"/>
    <lineage>
        <taxon>Eukaryota</taxon>
        <taxon>Metazoa</taxon>
        <taxon>Porifera</taxon>
        <taxon>Demospongiae</taxon>
        <taxon>Heteroscleromorpha</taxon>
        <taxon>Haplosclerida</taxon>
        <taxon>Niphatidae</taxon>
        <taxon>Amphimedon</taxon>
    </lineage>
</organism>
<protein>
    <submittedName>
        <fullName evidence="11">Uncharacterized protein</fullName>
    </submittedName>
</protein>
<keyword evidence="10" id="KW-0812">Transmembrane</keyword>
<keyword evidence="5" id="KW-0406">Ion transport</keyword>
<proteinExistence type="predicted"/>
<keyword evidence="10" id="KW-0472">Membrane</keyword>
<keyword evidence="10" id="KW-1133">Transmembrane helix</keyword>
<feature type="repeat" description="ANK" evidence="8">
    <location>
        <begin position="368"/>
        <end position="395"/>
    </location>
</feature>
<dbReference type="Gene3D" id="2.120.10.80">
    <property type="entry name" value="Kelch-type beta propeller"/>
    <property type="match status" value="1"/>
</dbReference>
<dbReference type="SUPFAM" id="SSF48403">
    <property type="entry name" value="Ankyrin repeat"/>
    <property type="match status" value="2"/>
</dbReference>
<dbReference type="SMART" id="SM00248">
    <property type="entry name" value="ANK"/>
    <property type="match status" value="9"/>
</dbReference>
<keyword evidence="7" id="KW-0407">Ion channel</keyword>
<feature type="repeat" description="ANK" evidence="8">
    <location>
        <begin position="83"/>
        <end position="115"/>
    </location>
</feature>
<feature type="repeat" description="ANK" evidence="8">
    <location>
        <begin position="324"/>
        <end position="356"/>
    </location>
</feature>
<name>A0A1X7VN49_AMPQE</name>